<dbReference type="Pfam" id="PF05485">
    <property type="entry name" value="THAP"/>
    <property type="match status" value="1"/>
</dbReference>
<organism evidence="8 9">
    <name type="scientific">Mythimna separata</name>
    <name type="common">Oriental armyworm</name>
    <name type="synonym">Pseudaletia separata</name>
    <dbReference type="NCBI Taxonomy" id="271217"/>
    <lineage>
        <taxon>Eukaryota</taxon>
        <taxon>Metazoa</taxon>
        <taxon>Ecdysozoa</taxon>
        <taxon>Arthropoda</taxon>
        <taxon>Hexapoda</taxon>
        <taxon>Insecta</taxon>
        <taxon>Pterygota</taxon>
        <taxon>Neoptera</taxon>
        <taxon>Endopterygota</taxon>
        <taxon>Lepidoptera</taxon>
        <taxon>Glossata</taxon>
        <taxon>Ditrysia</taxon>
        <taxon>Noctuoidea</taxon>
        <taxon>Noctuidae</taxon>
        <taxon>Noctuinae</taxon>
        <taxon>Hadenini</taxon>
        <taxon>Mythimna</taxon>
    </lineage>
</organism>
<evidence type="ECO:0000313" key="9">
    <source>
        <dbReference type="Proteomes" id="UP001231518"/>
    </source>
</evidence>
<accession>A0AAD7YEF5</accession>
<keyword evidence="2 5" id="KW-0863">Zinc-finger</keyword>
<dbReference type="GO" id="GO:0043565">
    <property type="term" value="F:sequence-specific DNA binding"/>
    <property type="evidence" value="ECO:0007669"/>
    <property type="project" value="InterPro"/>
</dbReference>
<name>A0AAD7YEF5_MYTSE</name>
<keyword evidence="4 5" id="KW-0238">DNA-binding</keyword>
<evidence type="ECO:0000256" key="5">
    <source>
        <dbReference type="PROSITE-ProRule" id="PRU00309"/>
    </source>
</evidence>
<evidence type="ECO:0000256" key="2">
    <source>
        <dbReference type="ARBA" id="ARBA00022771"/>
    </source>
</evidence>
<dbReference type="InterPro" id="IPR048365">
    <property type="entry name" value="TNP-like_RNaseH_N"/>
</dbReference>
<feature type="region of interest" description="Disordered" evidence="6">
    <location>
        <begin position="1"/>
        <end position="29"/>
    </location>
</feature>
<keyword evidence="1" id="KW-0479">Metal-binding</keyword>
<dbReference type="InterPro" id="IPR048366">
    <property type="entry name" value="TNP-like_GBD"/>
</dbReference>
<dbReference type="Pfam" id="PF21787">
    <property type="entry name" value="TNP-like_RNaseH_N"/>
    <property type="match status" value="1"/>
</dbReference>
<dbReference type="GO" id="GO:0008270">
    <property type="term" value="F:zinc ion binding"/>
    <property type="evidence" value="ECO:0007669"/>
    <property type="project" value="UniProtKB-KW"/>
</dbReference>
<dbReference type="AlphaFoldDB" id="A0AAD7YEF5"/>
<sequence length="849" mass="96224">MQTPSILKRGAGDASPHRGEAGGAGDDSSVWAQPLGRSAAVQHDIEKQKKASYCNVFNCRSNSLLNPTWGFFKVPSDSQRAREWLERIHQVKSKLKKVLVCEKHFEARYVNRSNEQRTRLVMHAVPTLFLPQPEALTCTPDVGAASHAPHAPHAAAGRLRAALAGDATRAVRKPRKRHRVTPAEARRRIQAFVHQSRHPGNCNRHIAEIILLNKRFSDRRDGWKYTDEFKFFALKLYCSSPKTYKTMQSLLCLPRISTLYRFFIPSSSNVCENLIIALKIKVDSMTAEQKECAVCIGTLDVKQNLYYDVKNDQVIGFHDVDGTQRLEPASTALVVMVRGLYHNWKQALSCSFLAPHQDYEDVRAYVLKIISKMFEIGLTVRVLISDVETDFIGLTKAKKITSKAPFFHVNNYKVYHLYDPVHLVKNVRDYFTTNNFYFNGKIAKWEHITESYDYERNKPLRLAPQLSAYHIIHTHLQSEKDKVVLAAQVFSAQTAAALAAHRELRVLDEPVDGTVEWLLLMNTLCNTLNFTSYVPHDAAAAAFSGEPAQLAALDELSAVFKDLRLVDAHKGSDCTNSAKITSRLRSTLKAIVSLHKDLSLIYNKFPTFMSRDCLDLFFDKVHKVYGRLPTCRQIQLLASGKTPIFNIFQSTINKELDCLDFFLKEAIEFSSIVMVYERAQRDAEHASYAATAGAELDALALAGAGALLQLAAFLLYEAYRHHSDCERTKSYTFENADSTTVILTIKSKHQTDTNVVVMVPAEFVEFVESMELTIKLYFETECQRSVLKGLMGHLLSENVTFSMPCQCFPLDYIKCLYMRYRFNLIIKSNNMEYDKAPGDCRKHLVVKEL</sequence>
<dbReference type="SMART" id="SM00692">
    <property type="entry name" value="DM3"/>
    <property type="match status" value="1"/>
</dbReference>
<comment type="caution">
    <text evidence="8">The sequence shown here is derived from an EMBL/GenBank/DDBJ whole genome shotgun (WGS) entry which is preliminary data.</text>
</comment>
<dbReference type="PANTHER" id="PTHR46600:SF11">
    <property type="entry name" value="THAP DOMAIN-CONTAINING PROTEIN 10"/>
    <property type="match status" value="1"/>
</dbReference>
<dbReference type="SMART" id="SM00980">
    <property type="entry name" value="THAP"/>
    <property type="match status" value="1"/>
</dbReference>
<dbReference type="SUPFAM" id="SSF57716">
    <property type="entry name" value="Glucocorticoid receptor-like (DNA-binding domain)"/>
    <property type="match status" value="1"/>
</dbReference>
<evidence type="ECO:0000259" key="7">
    <source>
        <dbReference type="PROSITE" id="PS50950"/>
    </source>
</evidence>
<dbReference type="EMBL" id="JARGEI010000021">
    <property type="protein sequence ID" value="KAJ8712023.1"/>
    <property type="molecule type" value="Genomic_DNA"/>
</dbReference>
<dbReference type="InterPro" id="IPR026516">
    <property type="entry name" value="THAP1/10"/>
</dbReference>
<dbReference type="Pfam" id="PF21788">
    <property type="entry name" value="TNP-like_GBD"/>
    <property type="match status" value="1"/>
</dbReference>
<evidence type="ECO:0000256" key="1">
    <source>
        <dbReference type="ARBA" id="ARBA00022723"/>
    </source>
</evidence>
<proteinExistence type="predicted"/>
<keyword evidence="9" id="KW-1185">Reference proteome</keyword>
<dbReference type="PROSITE" id="PS50950">
    <property type="entry name" value="ZF_THAP"/>
    <property type="match status" value="1"/>
</dbReference>
<evidence type="ECO:0000256" key="3">
    <source>
        <dbReference type="ARBA" id="ARBA00022833"/>
    </source>
</evidence>
<protein>
    <recommendedName>
        <fullName evidence="7">THAP-type domain-containing protein</fullName>
    </recommendedName>
</protein>
<reference evidence="8" key="1">
    <citation type="submission" date="2023-03" db="EMBL/GenBank/DDBJ databases">
        <title>Chromosome-level genomes of two armyworms, Mythimna separata and Mythimna loreyi, provide insights into the biosynthesis and reception of sex pheromones.</title>
        <authorList>
            <person name="Zhao H."/>
        </authorList>
    </citation>
    <scope>NUCLEOTIDE SEQUENCE</scope>
    <source>
        <strain evidence="8">BeijingLab</strain>
        <tissue evidence="8">Pupa</tissue>
    </source>
</reference>
<dbReference type="InterPro" id="IPR006612">
    <property type="entry name" value="THAP_Znf"/>
</dbReference>
<evidence type="ECO:0000313" key="8">
    <source>
        <dbReference type="EMBL" id="KAJ8712023.1"/>
    </source>
</evidence>
<gene>
    <name evidence="8" type="ORF">PYW07_004865</name>
</gene>
<keyword evidence="3" id="KW-0862">Zinc</keyword>
<evidence type="ECO:0000256" key="4">
    <source>
        <dbReference type="ARBA" id="ARBA00023125"/>
    </source>
</evidence>
<dbReference type="PANTHER" id="PTHR46600">
    <property type="entry name" value="THAP DOMAIN-CONTAINING"/>
    <property type="match status" value="1"/>
</dbReference>
<feature type="domain" description="THAP-type" evidence="7">
    <location>
        <begin position="50"/>
        <end position="129"/>
    </location>
</feature>
<evidence type="ECO:0000256" key="6">
    <source>
        <dbReference type="SAM" id="MobiDB-lite"/>
    </source>
</evidence>
<dbReference type="Proteomes" id="UP001231518">
    <property type="component" value="Chromosome 17"/>
</dbReference>